<feature type="transmembrane region" description="Helical" evidence="1">
    <location>
        <begin position="7"/>
        <end position="27"/>
    </location>
</feature>
<evidence type="ECO:0000313" key="3">
    <source>
        <dbReference type="Proteomes" id="UP000276128"/>
    </source>
</evidence>
<proteinExistence type="predicted"/>
<accession>A0A430JH81</accession>
<dbReference type="EMBL" id="RXHU01000020">
    <property type="protein sequence ID" value="RTE10336.1"/>
    <property type="molecule type" value="Genomic_DNA"/>
</dbReference>
<dbReference type="OrthoDB" id="2567755at2"/>
<keyword evidence="1" id="KW-0472">Membrane</keyword>
<evidence type="ECO:0000256" key="1">
    <source>
        <dbReference type="SAM" id="Phobius"/>
    </source>
</evidence>
<feature type="transmembrane region" description="Helical" evidence="1">
    <location>
        <begin position="123"/>
        <end position="143"/>
    </location>
</feature>
<gene>
    <name evidence="2" type="ORF">EJQ19_07770</name>
</gene>
<sequence>MVFVQSQLVMLQAFSYATLFVFAGLAFYHALQTVPSRPKRWRPRHGAAALTSMELPGWCLALFVMKPKKLEQKRQLLQGCGMALHAQLYEAIRRALLGLCVAGFVLGYEALKYPGLTLHVQPVYVMAGAATGFIFGFWDEKLLAQVKDRRGQRIVRDIYAVSRQLLFYAESRRNVHEKLSLCVLQTTVLRPHLQLLLNEWYQGAEEAIAGFKQRVGTEEAHSFGETLNALRLHDHADYYQLLRHRVQDYKDKIELIRDTKKETVSYVLFVLAGLPILNTFRVFMYPWIAEGQRLFHSIN</sequence>
<keyword evidence="1" id="KW-1133">Transmembrane helix</keyword>
<dbReference type="RefSeq" id="WP_126140640.1">
    <property type="nucleotide sequence ID" value="NZ_RXHU01000020.1"/>
</dbReference>
<keyword evidence="1" id="KW-0812">Transmembrane</keyword>
<dbReference type="AlphaFoldDB" id="A0A430JH81"/>
<name>A0A430JH81_9BACL</name>
<reference evidence="2 3" key="1">
    <citation type="submission" date="2018-12" db="EMBL/GenBank/DDBJ databases">
        <title>Bacillus ochoae sp. nov., Paenibacillus whitsoniae sp. nov., Paenibacillus spiritus sp. nov. Isolated from the Mars Exploration Rover during spacecraft assembly.</title>
        <authorList>
            <person name="Seuylemezian A."/>
            <person name="Vaishampayan P."/>
        </authorList>
    </citation>
    <scope>NUCLEOTIDE SEQUENCE [LARGE SCALE GENOMIC DNA]</scope>
    <source>
        <strain evidence="2 3">MER 54</strain>
    </source>
</reference>
<protein>
    <recommendedName>
        <fullName evidence="4">Type II secretion system protein GspF domain-containing protein</fullName>
    </recommendedName>
</protein>
<organism evidence="2 3">
    <name type="scientific">Paenibacillus whitsoniae</name>
    <dbReference type="NCBI Taxonomy" id="2496558"/>
    <lineage>
        <taxon>Bacteria</taxon>
        <taxon>Bacillati</taxon>
        <taxon>Bacillota</taxon>
        <taxon>Bacilli</taxon>
        <taxon>Bacillales</taxon>
        <taxon>Paenibacillaceae</taxon>
        <taxon>Paenibacillus</taxon>
    </lineage>
</organism>
<keyword evidence="3" id="KW-1185">Reference proteome</keyword>
<comment type="caution">
    <text evidence="2">The sequence shown here is derived from an EMBL/GenBank/DDBJ whole genome shotgun (WGS) entry which is preliminary data.</text>
</comment>
<dbReference type="Proteomes" id="UP000276128">
    <property type="component" value="Unassembled WGS sequence"/>
</dbReference>
<feature type="transmembrane region" description="Helical" evidence="1">
    <location>
        <begin position="266"/>
        <end position="288"/>
    </location>
</feature>
<evidence type="ECO:0008006" key="4">
    <source>
        <dbReference type="Google" id="ProtNLM"/>
    </source>
</evidence>
<feature type="transmembrane region" description="Helical" evidence="1">
    <location>
        <begin position="91"/>
        <end position="111"/>
    </location>
</feature>
<evidence type="ECO:0000313" key="2">
    <source>
        <dbReference type="EMBL" id="RTE10336.1"/>
    </source>
</evidence>
<feature type="transmembrane region" description="Helical" evidence="1">
    <location>
        <begin position="47"/>
        <end position="65"/>
    </location>
</feature>